<reference evidence="1 2" key="1">
    <citation type="journal article" date="2022" name="G3 (Bethesda)">
        <title>Whole-genome sequence and methylome profiling of the almond [Prunus dulcis (Mill.) D.A. Webb] cultivar 'Nonpareil'.</title>
        <authorList>
            <person name="D'Amico-Willman K.M."/>
            <person name="Ouma W.Z."/>
            <person name="Meulia T."/>
            <person name="Sideli G.M."/>
            <person name="Gradziel T.M."/>
            <person name="Fresnedo-Ramirez J."/>
        </authorList>
    </citation>
    <scope>NUCLEOTIDE SEQUENCE [LARGE SCALE GENOMIC DNA]</scope>
    <source>
        <strain evidence="1">Clone GOH B32 T37-40</strain>
    </source>
</reference>
<dbReference type="Gene3D" id="3.30.70.270">
    <property type="match status" value="1"/>
</dbReference>
<dbReference type="InterPro" id="IPR043502">
    <property type="entry name" value="DNA/RNA_pol_sf"/>
</dbReference>
<evidence type="ECO:0000313" key="2">
    <source>
        <dbReference type="Proteomes" id="UP001054821"/>
    </source>
</evidence>
<protein>
    <recommendedName>
        <fullName evidence="3">Transposable element protein</fullName>
    </recommendedName>
</protein>
<accession>A0AAD4ZD48</accession>
<dbReference type="AlphaFoldDB" id="A0AAD4ZD48"/>
<evidence type="ECO:0000313" key="1">
    <source>
        <dbReference type="EMBL" id="KAI5342382.1"/>
    </source>
</evidence>
<dbReference type="InterPro" id="IPR053134">
    <property type="entry name" value="RNA-dir_DNA_polymerase"/>
</dbReference>
<dbReference type="PANTHER" id="PTHR24559">
    <property type="entry name" value="TRANSPOSON TY3-I GAG-POL POLYPROTEIN"/>
    <property type="match status" value="1"/>
</dbReference>
<dbReference type="PANTHER" id="PTHR24559:SF444">
    <property type="entry name" value="REVERSE TRANSCRIPTASE DOMAIN-CONTAINING PROTEIN"/>
    <property type="match status" value="1"/>
</dbReference>
<proteinExistence type="predicted"/>
<name>A0AAD4ZD48_PRUDU</name>
<dbReference type="Proteomes" id="UP001054821">
    <property type="component" value="Chromosome 2"/>
</dbReference>
<organism evidence="1 2">
    <name type="scientific">Prunus dulcis</name>
    <name type="common">Almond</name>
    <name type="synonym">Amygdalus dulcis</name>
    <dbReference type="NCBI Taxonomy" id="3755"/>
    <lineage>
        <taxon>Eukaryota</taxon>
        <taxon>Viridiplantae</taxon>
        <taxon>Streptophyta</taxon>
        <taxon>Embryophyta</taxon>
        <taxon>Tracheophyta</taxon>
        <taxon>Spermatophyta</taxon>
        <taxon>Magnoliopsida</taxon>
        <taxon>eudicotyledons</taxon>
        <taxon>Gunneridae</taxon>
        <taxon>Pentapetalae</taxon>
        <taxon>rosids</taxon>
        <taxon>fabids</taxon>
        <taxon>Rosales</taxon>
        <taxon>Rosaceae</taxon>
        <taxon>Amygdaloideae</taxon>
        <taxon>Amygdaleae</taxon>
        <taxon>Prunus</taxon>
    </lineage>
</organism>
<dbReference type="InterPro" id="IPR043128">
    <property type="entry name" value="Rev_trsase/Diguanyl_cyclase"/>
</dbReference>
<keyword evidence="2" id="KW-1185">Reference proteome</keyword>
<gene>
    <name evidence="1" type="ORF">L3X38_010257</name>
</gene>
<dbReference type="Gene3D" id="3.10.10.10">
    <property type="entry name" value="HIV Type 1 Reverse Transcriptase, subunit A, domain 1"/>
    <property type="match status" value="2"/>
</dbReference>
<dbReference type="SUPFAM" id="SSF56672">
    <property type="entry name" value="DNA/RNA polymerases"/>
    <property type="match status" value="1"/>
</dbReference>
<dbReference type="EMBL" id="JAJFAZ020000002">
    <property type="protein sequence ID" value="KAI5342382.1"/>
    <property type="molecule type" value="Genomic_DNA"/>
</dbReference>
<comment type="caution">
    <text evidence="1">The sequence shown here is derived from an EMBL/GenBank/DDBJ whole genome shotgun (WGS) entry which is preliminary data.</text>
</comment>
<sequence length="110" mass="12579">MAPAKLKELKTQLQELVDKRFIRPNFSPWGAPVLILKVAKVFSKIDLRPGYHQLQVGKEDVPKTALRIRYGHYEFLVMPCGLMNVPAAFLDPLEQSVLELLRSLHDCVPR</sequence>
<evidence type="ECO:0008006" key="3">
    <source>
        <dbReference type="Google" id="ProtNLM"/>
    </source>
</evidence>